<sequence>MTESLHGSVDARLCDTPGHLEYGQFTRHFTATHSAAASEHNHQIPDRHQHELRARINHAPTLRHHHSGQLGRCPINQDSGQESVAGFRFHHHDRAERLWYVPMHIAVGAGYFAKIPAAKALSEAPRSPNAPEAFCRTQSAEPRVS</sequence>
<protein>
    <submittedName>
        <fullName evidence="2">Uncharacterized protein</fullName>
    </submittedName>
</protein>
<comment type="caution">
    <text evidence="2">The sequence shown here is derived from an EMBL/GenBank/DDBJ whole genome shotgun (WGS) entry which is preliminary data.</text>
</comment>
<name>A0A846XMK1_9NOCA</name>
<accession>A0A846XMK1</accession>
<proteinExistence type="predicted"/>
<dbReference type="EMBL" id="JAAXOO010000007">
    <property type="protein sequence ID" value="NKY36817.1"/>
    <property type="molecule type" value="Genomic_DNA"/>
</dbReference>
<dbReference type="RefSeq" id="WP_157112671.1">
    <property type="nucleotide sequence ID" value="NZ_JAAXOO010000007.1"/>
</dbReference>
<evidence type="ECO:0000313" key="2">
    <source>
        <dbReference type="EMBL" id="NKY36817.1"/>
    </source>
</evidence>
<organism evidence="2 3">
    <name type="scientific">Nocardia speluncae</name>
    <dbReference type="NCBI Taxonomy" id="419477"/>
    <lineage>
        <taxon>Bacteria</taxon>
        <taxon>Bacillati</taxon>
        <taxon>Actinomycetota</taxon>
        <taxon>Actinomycetes</taxon>
        <taxon>Mycobacteriales</taxon>
        <taxon>Nocardiaceae</taxon>
        <taxon>Nocardia</taxon>
    </lineage>
</organism>
<dbReference type="Proteomes" id="UP000565715">
    <property type="component" value="Unassembled WGS sequence"/>
</dbReference>
<feature type="compositionally biased region" description="Polar residues" evidence="1">
    <location>
        <begin position="136"/>
        <end position="145"/>
    </location>
</feature>
<dbReference type="AlphaFoldDB" id="A0A846XMK1"/>
<evidence type="ECO:0000313" key="3">
    <source>
        <dbReference type="Proteomes" id="UP000565715"/>
    </source>
</evidence>
<evidence type="ECO:0000256" key="1">
    <source>
        <dbReference type="SAM" id="MobiDB-lite"/>
    </source>
</evidence>
<reference evidence="2 3" key="1">
    <citation type="submission" date="2020-04" db="EMBL/GenBank/DDBJ databases">
        <title>MicrobeNet Type strains.</title>
        <authorList>
            <person name="Nicholson A.C."/>
        </authorList>
    </citation>
    <scope>NUCLEOTIDE SEQUENCE [LARGE SCALE GENOMIC DNA]</scope>
    <source>
        <strain evidence="2 3">DSM 45078</strain>
    </source>
</reference>
<gene>
    <name evidence="2" type="ORF">HGA13_27660</name>
</gene>
<feature type="region of interest" description="Disordered" evidence="1">
    <location>
        <begin position="122"/>
        <end position="145"/>
    </location>
</feature>
<keyword evidence="3" id="KW-1185">Reference proteome</keyword>